<keyword evidence="2" id="KW-0963">Cytoplasm</keyword>
<keyword evidence="4" id="KW-0902">Two-component regulatory system</keyword>
<dbReference type="InterPro" id="IPR039420">
    <property type="entry name" value="WalR-like"/>
</dbReference>
<dbReference type="AlphaFoldDB" id="A0A8J2U3H6"/>
<feature type="domain" description="OmpR/PhoB-type" evidence="11">
    <location>
        <begin position="134"/>
        <end position="234"/>
    </location>
</feature>
<keyword evidence="7" id="KW-0804">Transcription</keyword>
<dbReference type="GO" id="GO:0000976">
    <property type="term" value="F:transcription cis-regulatory region binding"/>
    <property type="evidence" value="ECO:0007669"/>
    <property type="project" value="TreeGrafter"/>
</dbReference>
<protein>
    <submittedName>
        <fullName evidence="12">DNA-binding response regulator</fullName>
    </submittedName>
</protein>
<evidence type="ECO:0000256" key="1">
    <source>
        <dbReference type="ARBA" id="ARBA00004496"/>
    </source>
</evidence>
<dbReference type="PROSITE" id="PS50110">
    <property type="entry name" value="RESPONSE_REGULATORY"/>
    <property type="match status" value="1"/>
</dbReference>
<sequence>MTEPHKGHILVVDDDAEIRDLLTAILCRAGYQISGAEDGIEMFQCFNQNDVDLIILDINLPGDDGFTLCQKLRQQSDVPVIMLTASSDDMDQVIGLEIGADDYIAKPFNPRQLQARIKALLRRVQLSSVDLKPVRFIEFSEWRFDTLNRTIEHPEFGLQELSGADYSLLKLFIDNVNQVLDRDAISDAIRGREASPLDRSLDVQVSRLRQRLQDNGKHPKLIKTVRGQGYVFTAEIQQSHD</sequence>
<organism evidence="12 13">
    <name type="scientific">Neiella marina</name>
    <dbReference type="NCBI Taxonomy" id="508461"/>
    <lineage>
        <taxon>Bacteria</taxon>
        <taxon>Pseudomonadati</taxon>
        <taxon>Pseudomonadota</taxon>
        <taxon>Gammaproteobacteria</taxon>
        <taxon>Alteromonadales</taxon>
        <taxon>Echinimonadaceae</taxon>
        <taxon>Neiella</taxon>
    </lineage>
</organism>
<dbReference type="Gene3D" id="3.40.50.2300">
    <property type="match status" value="1"/>
</dbReference>
<dbReference type="FunFam" id="1.10.10.10:FF:000099">
    <property type="entry name" value="Two-component system response regulator TorR"/>
    <property type="match status" value="1"/>
</dbReference>
<dbReference type="CDD" id="cd00383">
    <property type="entry name" value="trans_reg_C"/>
    <property type="match status" value="1"/>
</dbReference>
<evidence type="ECO:0000259" key="10">
    <source>
        <dbReference type="PROSITE" id="PS50110"/>
    </source>
</evidence>
<reference evidence="13" key="1">
    <citation type="journal article" date="2019" name="Int. J. Syst. Evol. Microbiol.">
        <title>The Global Catalogue of Microorganisms (GCM) 10K type strain sequencing project: providing services to taxonomists for standard genome sequencing and annotation.</title>
        <authorList>
            <consortium name="The Broad Institute Genomics Platform"/>
            <consortium name="The Broad Institute Genome Sequencing Center for Infectious Disease"/>
            <person name="Wu L."/>
            <person name="Ma J."/>
        </authorList>
    </citation>
    <scope>NUCLEOTIDE SEQUENCE [LARGE SCALE GENOMIC DNA]</scope>
    <source>
        <strain evidence="13">CGMCC 1.10130</strain>
    </source>
</reference>
<dbReference type="PANTHER" id="PTHR48111">
    <property type="entry name" value="REGULATOR OF RPOS"/>
    <property type="match status" value="1"/>
</dbReference>
<dbReference type="GO" id="GO:0032993">
    <property type="term" value="C:protein-DNA complex"/>
    <property type="evidence" value="ECO:0007669"/>
    <property type="project" value="TreeGrafter"/>
</dbReference>
<feature type="modified residue" description="4-aspartylphosphate" evidence="8">
    <location>
        <position position="57"/>
    </location>
</feature>
<dbReference type="RefSeq" id="WP_087504977.1">
    <property type="nucleotide sequence ID" value="NZ_BMDX01000004.1"/>
</dbReference>
<feature type="DNA-binding region" description="OmpR/PhoB-type" evidence="9">
    <location>
        <begin position="134"/>
        <end position="234"/>
    </location>
</feature>
<dbReference type="InterPro" id="IPR001867">
    <property type="entry name" value="OmpR/PhoB-type_DNA-bd"/>
</dbReference>
<dbReference type="Pfam" id="PF00486">
    <property type="entry name" value="Trans_reg_C"/>
    <property type="match status" value="1"/>
</dbReference>
<dbReference type="SMART" id="SM00862">
    <property type="entry name" value="Trans_reg_C"/>
    <property type="match status" value="1"/>
</dbReference>
<dbReference type="CDD" id="cd17574">
    <property type="entry name" value="REC_OmpR"/>
    <property type="match status" value="1"/>
</dbReference>
<keyword evidence="3 8" id="KW-0597">Phosphoprotein</keyword>
<evidence type="ECO:0000256" key="2">
    <source>
        <dbReference type="ARBA" id="ARBA00022490"/>
    </source>
</evidence>
<dbReference type="FunFam" id="3.40.50.2300:FF:000001">
    <property type="entry name" value="DNA-binding response regulator PhoB"/>
    <property type="match status" value="1"/>
</dbReference>
<dbReference type="SMART" id="SM00448">
    <property type="entry name" value="REC"/>
    <property type="match status" value="1"/>
</dbReference>
<keyword evidence="6 9" id="KW-0238">DNA-binding</keyword>
<evidence type="ECO:0000256" key="4">
    <source>
        <dbReference type="ARBA" id="ARBA00023012"/>
    </source>
</evidence>
<evidence type="ECO:0000256" key="3">
    <source>
        <dbReference type="ARBA" id="ARBA00022553"/>
    </source>
</evidence>
<evidence type="ECO:0000256" key="9">
    <source>
        <dbReference type="PROSITE-ProRule" id="PRU01091"/>
    </source>
</evidence>
<dbReference type="OrthoDB" id="9802426at2"/>
<dbReference type="InterPro" id="IPR036388">
    <property type="entry name" value="WH-like_DNA-bd_sf"/>
</dbReference>
<comment type="subcellular location">
    <subcellularLocation>
        <location evidence="1">Cytoplasm</location>
    </subcellularLocation>
</comment>
<accession>A0A8J2U3H6</accession>
<dbReference type="SUPFAM" id="SSF46894">
    <property type="entry name" value="C-terminal effector domain of the bipartite response regulators"/>
    <property type="match status" value="1"/>
</dbReference>
<evidence type="ECO:0000313" key="12">
    <source>
        <dbReference type="EMBL" id="GGA71331.1"/>
    </source>
</evidence>
<dbReference type="Pfam" id="PF00072">
    <property type="entry name" value="Response_reg"/>
    <property type="match status" value="1"/>
</dbReference>
<dbReference type="Gene3D" id="1.10.10.10">
    <property type="entry name" value="Winged helix-like DNA-binding domain superfamily/Winged helix DNA-binding domain"/>
    <property type="match status" value="1"/>
</dbReference>
<dbReference type="GO" id="GO:0006355">
    <property type="term" value="P:regulation of DNA-templated transcription"/>
    <property type="evidence" value="ECO:0007669"/>
    <property type="project" value="InterPro"/>
</dbReference>
<dbReference type="PANTHER" id="PTHR48111:SF4">
    <property type="entry name" value="DNA-BINDING DUAL TRANSCRIPTIONAL REGULATOR OMPR"/>
    <property type="match status" value="1"/>
</dbReference>
<dbReference type="InterPro" id="IPR001789">
    <property type="entry name" value="Sig_transdc_resp-reg_receiver"/>
</dbReference>
<dbReference type="PROSITE" id="PS51755">
    <property type="entry name" value="OMPR_PHOB"/>
    <property type="match status" value="1"/>
</dbReference>
<gene>
    <name evidence="12" type="ORF">GCM10011369_11370</name>
</gene>
<evidence type="ECO:0000313" key="13">
    <source>
        <dbReference type="Proteomes" id="UP000619743"/>
    </source>
</evidence>
<comment type="caution">
    <text evidence="12">The sequence shown here is derived from an EMBL/GenBank/DDBJ whole genome shotgun (WGS) entry which is preliminary data.</text>
</comment>
<evidence type="ECO:0000256" key="6">
    <source>
        <dbReference type="ARBA" id="ARBA00023125"/>
    </source>
</evidence>
<evidence type="ECO:0000256" key="8">
    <source>
        <dbReference type="PROSITE-ProRule" id="PRU00169"/>
    </source>
</evidence>
<name>A0A8J2U3H6_9GAMM</name>
<dbReference type="EMBL" id="BMDX01000004">
    <property type="protein sequence ID" value="GGA71331.1"/>
    <property type="molecule type" value="Genomic_DNA"/>
</dbReference>
<dbReference type="Gene3D" id="6.10.250.690">
    <property type="match status" value="1"/>
</dbReference>
<evidence type="ECO:0000259" key="11">
    <source>
        <dbReference type="PROSITE" id="PS51755"/>
    </source>
</evidence>
<evidence type="ECO:0000256" key="5">
    <source>
        <dbReference type="ARBA" id="ARBA00023015"/>
    </source>
</evidence>
<dbReference type="InterPro" id="IPR011006">
    <property type="entry name" value="CheY-like_superfamily"/>
</dbReference>
<dbReference type="Proteomes" id="UP000619743">
    <property type="component" value="Unassembled WGS sequence"/>
</dbReference>
<dbReference type="InterPro" id="IPR016032">
    <property type="entry name" value="Sig_transdc_resp-reg_C-effctor"/>
</dbReference>
<dbReference type="GO" id="GO:0000156">
    <property type="term" value="F:phosphorelay response regulator activity"/>
    <property type="evidence" value="ECO:0007669"/>
    <property type="project" value="TreeGrafter"/>
</dbReference>
<dbReference type="GO" id="GO:0005829">
    <property type="term" value="C:cytosol"/>
    <property type="evidence" value="ECO:0007669"/>
    <property type="project" value="TreeGrafter"/>
</dbReference>
<evidence type="ECO:0000256" key="7">
    <source>
        <dbReference type="ARBA" id="ARBA00023163"/>
    </source>
</evidence>
<keyword evidence="5" id="KW-0805">Transcription regulation</keyword>
<proteinExistence type="predicted"/>
<feature type="domain" description="Response regulatory" evidence="10">
    <location>
        <begin position="8"/>
        <end position="121"/>
    </location>
</feature>
<dbReference type="SUPFAM" id="SSF52172">
    <property type="entry name" value="CheY-like"/>
    <property type="match status" value="1"/>
</dbReference>
<keyword evidence="13" id="KW-1185">Reference proteome</keyword>